<reference evidence="3" key="1">
    <citation type="submission" date="2016-10" db="EMBL/GenBank/DDBJ databases">
        <authorList>
            <person name="Varghese N."/>
            <person name="Submissions S."/>
        </authorList>
    </citation>
    <scope>NUCLEOTIDE SEQUENCE [LARGE SCALE GENOMIC DNA]</scope>
    <source>
        <strain evidence="3">CGMCC 1.7739</strain>
    </source>
</reference>
<evidence type="ECO:0000313" key="2">
    <source>
        <dbReference type="EMBL" id="SFG37406.1"/>
    </source>
</evidence>
<feature type="transmembrane region" description="Helical" evidence="1">
    <location>
        <begin position="45"/>
        <end position="66"/>
    </location>
</feature>
<keyword evidence="1" id="KW-0812">Transmembrane</keyword>
<organism evidence="2 3">
    <name type="scientific">Halopelagius inordinatus</name>
    <dbReference type="NCBI Taxonomy" id="553467"/>
    <lineage>
        <taxon>Archaea</taxon>
        <taxon>Methanobacteriati</taxon>
        <taxon>Methanobacteriota</taxon>
        <taxon>Stenosarchaea group</taxon>
        <taxon>Halobacteria</taxon>
        <taxon>Halobacteriales</taxon>
        <taxon>Haloferacaceae</taxon>
    </lineage>
</organism>
<dbReference type="RefSeq" id="WP_092891457.1">
    <property type="nucleotide sequence ID" value="NZ_FOOQ01000002.1"/>
</dbReference>
<evidence type="ECO:0000256" key="1">
    <source>
        <dbReference type="SAM" id="Phobius"/>
    </source>
</evidence>
<accession>A0A1I2RI07</accession>
<gene>
    <name evidence="2" type="ORF">SAMN04488063_1845</name>
</gene>
<dbReference type="Proteomes" id="UP000198876">
    <property type="component" value="Unassembled WGS sequence"/>
</dbReference>
<feature type="transmembrane region" description="Helical" evidence="1">
    <location>
        <begin position="21"/>
        <end position="39"/>
    </location>
</feature>
<dbReference type="EMBL" id="FOOQ01000002">
    <property type="protein sequence ID" value="SFG37406.1"/>
    <property type="molecule type" value="Genomic_DNA"/>
</dbReference>
<proteinExistence type="predicted"/>
<evidence type="ECO:0000313" key="3">
    <source>
        <dbReference type="Proteomes" id="UP000198876"/>
    </source>
</evidence>
<sequence>MVGPSMTDEERDDANRRLRTGFVLLVAASGALVAVEAGGDLSVVAAGFVGGLVVGLLLLAFLIRWAREFQPDTGRRPPGR</sequence>
<keyword evidence="3" id="KW-1185">Reference proteome</keyword>
<name>A0A1I2RI07_9EURY</name>
<dbReference type="AlphaFoldDB" id="A0A1I2RI07"/>
<protein>
    <submittedName>
        <fullName evidence="2">Uncharacterized protein</fullName>
    </submittedName>
</protein>
<dbReference type="STRING" id="553467.SAMN04488063_1845"/>
<keyword evidence="1" id="KW-1133">Transmembrane helix</keyword>
<keyword evidence="1" id="KW-0472">Membrane</keyword>